<dbReference type="EMBL" id="UATL01000002">
    <property type="protein sequence ID" value="SPY43735.1"/>
    <property type="molecule type" value="Genomic_DNA"/>
</dbReference>
<gene>
    <name evidence="1" type="ORF">NCTC11647_02650</name>
</gene>
<proteinExistence type="predicted"/>
<dbReference type="Proteomes" id="UP000251647">
    <property type="component" value="Unassembled WGS sequence"/>
</dbReference>
<sequence>MKLSDIDHNSIINSLPDGLLTWQLLIMFVSYAITIYIIANSAKDIESFNSQFSLATAAMILTGVIGLVFLVSQ</sequence>
<organism evidence="1 2">
    <name type="scientific">Photobacterium damselae</name>
    <dbReference type="NCBI Taxonomy" id="38293"/>
    <lineage>
        <taxon>Bacteria</taxon>
        <taxon>Pseudomonadati</taxon>
        <taxon>Pseudomonadota</taxon>
        <taxon>Gammaproteobacteria</taxon>
        <taxon>Vibrionales</taxon>
        <taxon>Vibrionaceae</taxon>
        <taxon>Photobacterium</taxon>
    </lineage>
</organism>
<evidence type="ECO:0000313" key="1">
    <source>
        <dbReference type="EMBL" id="SPY43735.1"/>
    </source>
</evidence>
<reference evidence="1 2" key="1">
    <citation type="submission" date="2018-06" db="EMBL/GenBank/DDBJ databases">
        <authorList>
            <consortium name="Pathogen Informatics"/>
            <person name="Doyle S."/>
        </authorList>
    </citation>
    <scope>NUCLEOTIDE SEQUENCE [LARGE SCALE GENOMIC DNA]</scope>
    <source>
        <strain evidence="1 2">NCTC11647</strain>
    </source>
</reference>
<protein>
    <submittedName>
        <fullName evidence="1">Uncharacterized protein</fullName>
    </submittedName>
</protein>
<dbReference type="AlphaFoldDB" id="A0A2T3QCY7"/>
<evidence type="ECO:0000313" key="2">
    <source>
        <dbReference type="Proteomes" id="UP000251647"/>
    </source>
</evidence>
<name>A0A2T3QCY7_PHODM</name>
<accession>A0A2T3QCY7</accession>